<dbReference type="AlphaFoldDB" id="A0A3B0XQ86"/>
<reference evidence="1" key="1">
    <citation type="submission" date="2018-06" db="EMBL/GenBank/DDBJ databases">
        <authorList>
            <person name="Zhirakovskaya E."/>
        </authorList>
    </citation>
    <scope>NUCLEOTIDE SEQUENCE</scope>
</reference>
<name>A0A3B0XQ86_9ZZZZ</name>
<gene>
    <name evidence="1" type="ORF">MNBD_GAMMA11-2836</name>
</gene>
<protein>
    <submittedName>
        <fullName evidence="1">Mobile element protein</fullName>
    </submittedName>
</protein>
<proteinExistence type="predicted"/>
<dbReference type="EMBL" id="UOFG01000031">
    <property type="protein sequence ID" value="VAW58314.1"/>
    <property type="molecule type" value="Genomic_DNA"/>
</dbReference>
<organism evidence="1">
    <name type="scientific">hydrothermal vent metagenome</name>
    <dbReference type="NCBI Taxonomy" id="652676"/>
    <lineage>
        <taxon>unclassified sequences</taxon>
        <taxon>metagenomes</taxon>
        <taxon>ecological metagenomes</taxon>
    </lineage>
</organism>
<accession>A0A3B0XQ86</accession>
<sequence>MAATAESSDHTSIKKRIQSILNIEQPDHKALQADCLYPFVGNPREGMPDGLPFELEEYVELVDLTGRQIREGKKVGTLLCILQPRY</sequence>
<evidence type="ECO:0000313" key="1">
    <source>
        <dbReference type="EMBL" id="VAW58314.1"/>
    </source>
</evidence>